<dbReference type="RefSeq" id="WP_139862964.1">
    <property type="nucleotide sequence ID" value="NZ_CAADFC020000027.1"/>
</dbReference>
<comment type="caution">
    <text evidence="2">The sequence shown here is derived from an EMBL/GenBank/DDBJ whole genome shotgun (WGS) entry which is preliminary data.</text>
</comment>
<protein>
    <submittedName>
        <fullName evidence="2">Uncharacterized protein</fullName>
    </submittedName>
</protein>
<evidence type="ECO:0000313" key="2">
    <source>
        <dbReference type="EMBL" id="VIO76080.1"/>
    </source>
</evidence>
<evidence type="ECO:0000256" key="1">
    <source>
        <dbReference type="SAM" id="SignalP"/>
    </source>
</evidence>
<organism evidence="2 3">
    <name type="scientific">Bradyrhizobium ivorense</name>
    <dbReference type="NCBI Taxonomy" id="2511166"/>
    <lineage>
        <taxon>Bacteria</taxon>
        <taxon>Pseudomonadati</taxon>
        <taxon>Pseudomonadota</taxon>
        <taxon>Alphaproteobacteria</taxon>
        <taxon>Hyphomicrobiales</taxon>
        <taxon>Nitrobacteraceae</taxon>
        <taxon>Bradyrhizobium</taxon>
    </lineage>
</organism>
<name>A0A508TNZ8_9BRAD</name>
<sequence length="102" mass="10492">MKRILILGCALIWAAGAGGAVAQIIGPGHSISDPPPIPRPPPPKVEVPPIPKLDALPTQRTVTTPRSSFGDRVNQCLNEAAAGGLNQADSASYSRSCAAARD</sequence>
<keyword evidence="1" id="KW-0732">Signal</keyword>
<dbReference type="EMBL" id="CAADFC020000027">
    <property type="protein sequence ID" value="VIO76080.1"/>
    <property type="molecule type" value="Genomic_DNA"/>
</dbReference>
<feature type="chain" id="PRO_5021465176" evidence="1">
    <location>
        <begin position="23"/>
        <end position="102"/>
    </location>
</feature>
<dbReference type="Proteomes" id="UP000328092">
    <property type="component" value="Unassembled WGS sequence"/>
</dbReference>
<reference evidence="2" key="1">
    <citation type="submission" date="2019-02" db="EMBL/GenBank/DDBJ databases">
        <authorList>
            <person name="Pothier F.J."/>
        </authorList>
    </citation>
    <scope>NUCLEOTIDE SEQUENCE</scope>
    <source>
        <strain evidence="2">CI-1B</strain>
    </source>
</reference>
<dbReference type="OrthoDB" id="8141463at2"/>
<evidence type="ECO:0000313" key="3">
    <source>
        <dbReference type="Proteomes" id="UP000328092"/>
    </source>
</evidence>
<proteinExistence type="predicted"/>
<gene>
    <name evidence="2" type="ORF">CI1B_62240</name>
</gene>
<feature type="signal peptide" evidence="1">
    <location>
        <begin position="1"/>
        <end position="22"/>
    </location>
</feature>
<dbReference type="AlphaFoldDB" id="A0A508TNZ8"/>
<keyword evidence="3" id="KW-1185">Reference proteome</keyword>
<accession>A0A508TNZ8</accession>